<organism evidence="2 3">
    <name type="scientific">Trichoderma harzianum CBS 226.95</name>
    <dbReference type="NCBI Taxonomy" id="983964"/>
    <lineage>
        <taxon>Eukaryota</taxon>
        <taxon>Fungi</taxon>
        <taxon>Dikarya</taxon>
        <taxon>Ascomycota</taxon>
        <taxon>Pezizomycotina</taxon>
        <taxon>Sordariomycetes</taxon>
        <taxon>Hypocreomycetidae</taxon>
        <taxon>Hypocreales</taxon>
        <taxon>Hypocreaceae</taxon>
        <taxon>Trichoderma</taxon>
    </lineage>
</organism>
<protein>
    <submittedName>
        <fullName evidence="2">Uncharacterized protein</fullName>
    </submittedName>
</protein>
<evidence type="ECO:0000256" key="1">
    <source>
        <dbReference type="SAM" id="MobiDB-lite"/>
    </source>
</evidence>
<dbReference type="EMBL" id="KZ679676">
    <property type="protein sequence ID" value="PTB59261.1"/>
    <property type="molecule type" value="Genomic_DNA"/>
</dbReference>
<evidence type="ECO:0000313" key="2">
    <source>
        <dbReference type="EMBL" id="PTB59261.1"/>
    </source>
</evidence>
<keyword evidence="3" id="KW-1185">Reference proteome</keyword>
<dbReference type="GeneID" id="36627000"/>
<dbReference type="AlphaFoldDB" id="A0A2T4AQC6"/>
<proteinExistence type="predicted"/>
<feature type="compositionally biased region" description="Polar residues" evidence="1">
    <location>
        <begin position="1"/>
        <end position="21"/>
    </location>
</feature>
<evidence type="ECO:0000313" key="3">
    <source>
        <dbReference type="Proteomes" id="UP000241690"/>
    </source>
</evidence>
<name>A0A2T4AQC6_TRIHA</name>
<dbReference type="RefSeq" id="XP_024778938.1">
    <property type="nucleotide sequence ID" value="XM_024918431.1"/>
</dbReference>
<dbReference type="Proteomes" id="UP000241690">
    <property type="component" value="Unassembled WGS sequence"/>
</dbReference>
<sequence>MSQQIPSPTSTINLRSLSSPSVKPGRWHQPHAHPNPLLAFPSQPTAILAQTPSTNPYQQPS</sequence>
<gene>
    <name evidence="2" type="ORF">M431DRAFT_504190</name>
</gene>
<feature type="region of interest" description="Disordered" evidence="1">
    <location>
        <begin position="1"/>
        <end position="61"/>
    </location>
</feature>
<accession>A0A2T4AQC6</accession>
<reference evidence="2 3" key="1">
    <citation type="submission" date="2016-07" db="EMBL/GenBank/DDBJ databases">
        <title>Multiple horizontal gene transfer events from other fungi enriched the ability of initially mycotrophic Trichoderma (Ascomycota) to feed on dead plant biomass.</title>
        <authorList>
            <consortium name="DOE Joint Genome Institute"/>
            <person name="Aerts A."/>
            <person name="Atanasova L."/>
            <person name="Chenthamara K."/>
            <person name="Zhang J."/>
            <person name="Grujic M."/>
            <person name="Henrissat B."/>
            <person name="Kuo A."/>
            <person name="Salamov A."/>
            <person name="Lipzen A."/>
            <person name="Labutti K."/>
            <person name="Barry K."/>
            <person name="Miao Y."/>
            <person name="Rahimi M.J."/>
            <person name="Shen Q."/>
            <person name="Grigoriev I.V."/>
            <person name="Kubicek C.P."/>
            <person name="Druzhinina I.S."/>
        </authorList>
    </citation>
    <scope>NUCLEOTIDE SEQUENCE [LARGE SCALE GENOMIC DNA]</scope>
    <source>
        <strain evidence="2 3">CBS 226.95</strain>
    </source>
</reference>
<feature type="compositionally biased region" description="Polar residues" evidence="1">
    <location>
        <begin position="42"/>
        <end position="61"/>
    </location>
</feature>